<dbReference type="Proteomes" id="UP000316921">
    <property type="component" value="Chromosome"/>
</dbReference>
<keyword evidence="3" id="KW-1185">Reference proteome</keyword>
<evidence type="ECO:0000313" key="3">
    <source>
        <dbReference type="Proteomes" id="UP000316921"/>
    </source>
</evidence>
<dbReference type="EMBL" id="CP036287">
    <property type="protein sequence ID" value="QDU65338.1"/>
    <property type="molecule type" value="Genomic_DNA"/>
</dbReference>
<dbReference type="KEGG" id="pbap:Pla133_04030"/>
<proteinExistence type="predicted"/>
<evidence type="ECO:0000313" key="2">
    <source>
        <dbReference type="EMBL" id="QDU65338.1"/>
    </source>
</evidence>
<sequence precursor="true">MHTPSIDCLAPLGLALALSLPGCCAAGEEMSVWEYVGHKQGPLIVVYYPDHESFDSRSTSTVVKLDGERVARMCEGDFVAVQVEPGEHVLSTSANGRSEPFEPILVLSGDGPIFVRFGERPYSGSSSDAPLAQRRLTVVTEAKARGEVDVLGLLGPR</sequence>
<keyword evidence="1" id="KW-0732">Signal</keyword>
<organism evidence="2 3">
    <name type="scientific">Engelhardtia mirabilis</name>
    <dbReference type="NCBI Taxonomy" id="2528011"/>
    <lineage>
        <taxon>Bacteria</taxon>
        <taxon>Pseudomonadati</taxon>
        <taxon>Planctomycetota</taxon>
        <taxon>Planctomycetia</taxon>
        <taxon>Planctomycetia incertae sedis</taxon>
        <taxon>Engelhardtia</taxon>
    </lineage>
</organism>
<protein>
    <recommendedName>
        <fullName evidence="4">DUF2846 domain-containing protein</fullName>
    </recommendedName>
</protein>
<feature type="chain" id="PRO_5022069188" description="DUF2846 domain-containing protein" evidence="1">
    <location>
        <begin position="26"/>
        <end position="157"/>
    </location>
</feature>
<name>A0A518BEC4_9BACT</name>
<reference evidence="2 3" key="1">
    <citation type="submission" date="2019-02" db="EMBL/GenBank/DDBJ databases">
        <title>Deep-cultivation of Planctomycetes and their phenomic and genomic characterization uncovers novel biology.</title>
        <authorList>
            <person name="Wiegand S."/>
            <person name="Jogler M."/>
            <person name="Boedeker C."/>
            <person name="Pinto D."/>
            <person name="Vollmers J."/>
            <person name="Rivas-Marin E."/>
            <person name="Kohn T."/>
            <person name="Peeters S.H."/>
            <person name="Heuer A."/>
            <person name="Rast P."/>
            <person name="Oberbeckmann S."/>
            <person name="Bunk B."/>
            <person name="Jeske O."/>
            <person name="Meyerdierks A."/>
            <person name="Storesund J.E."/>
            <person name="Kallscheuer N."/>
            <person name="Luecker S."/>
            <person name="Lage O.M."/>
            <person name="Pohl T."/>
            <person name="Merkel B.J."/>
            <person name="Hornburger P."/>
            <person name="Mueller R.-W."/>
            <person name="Bruemmer F."/>
            <person name="Labrenz M."/>
            <person name="Spormann A.M."/>
            <person name="Op den Camp H."/>
            <person name="Overmann J."/>
            <person name="Amann R."/>
            <person name="Jetten M.S.M."/>
            <person name="Mascher T."/>
            <person name="Medema M.H."/>
            <person name="Devos D.P."/>
            <person name="Kaster A.-K."/>
            <person name="Ovreas L."/>
            <person name="Rohde M."/>
            <person name="Galperin M.Y."/>
            <person name="Jogler C."/>
        </authorList>
    </citation>
    <scope>NUCLEOTIDE SEQUENCE [LARGE SCALE GENOMIC DNA]</scope>
    <source>
        <strain evidence="2 3">Pla133</strain>
    </source>
</reference>
<feature type="signal peptide" evidence="1">
    <location>
        <begin position="1"/>
        <end position="25"/>
    </location>
</feature>
<dbReference type="AlphaFoldDB" id="A0A518BEC4"/>
<evidence type="ECO:0000256" key="1">
    <source>
        <dbReference type="SAM" id="SignalP"/>
    </source>
</evidence>
<accession>A0A518BEC4</accession>
<evidence type="ECO:0008006" key="4">
    <source>
        <dbReference type="Google" id="ProtNLM"/>
    </source>
</evidence>
<gene>
    <name evidence="2" type="ORF">Pla133_04030</name>
</gene>
<dbReference type="RefSeq" id="WP_145061841.1">
    <property type="nucleotide sequence ID" value="NZ_CP036287.1"/>
</dbReference>